<evidence type="ECO:0000256" key="6">
    <source>
        <dbReference type="SAM" id="MobiDB-lite"/>
    </source>
</evidence>
<evidence type="ECO:0000256" key="5">
    <source>
        <dbReference type="ARBA" id="ARBA00023136"/>
    </source>
</evidence>
<dbReference type="Pfam" id="PF10520">
    <property type="entry name" value="Lipid_desat"/>
    <property type="match status" value="1"/>
</dbReference>
<sequence length="245" mass="26177">MLSIQLPQLSCGRAAAQRPSQTCRARSAPVAVSSSQQQEQGKVRQSSSKSRPGPPEEDYRSSPGQQAIVAGAAILFAALELRGLSQINSLLAALQCASAAFAGYIIADFASGVYHWGMDNYGDDGTPFLAAKLWGFKHIINVPAHHPILHFLVEHISVDPCPVGASSAALVAMSQQLHGWAHTRKSDLPVAVIALQENAWGPPQSAFSRPLLHCERLAESHPGCARFRSGLLPQAGAFCSQPHWC</sequence>
<dbReference type="AlphaFoldDB" id="A0AAW1QXM0"/>
<reference evidence="8 9" key="1">
    <citation type="journal article" date="2024" name="Nat. Commun.">
        <title>Phylogenomics reveals the evolutionary origins of lichenization in chlorophyte algae.</title>
        <authorList>
            <person name="Puginier C."/>
            <person name="Libourel C."/>
            <person name="Otte J."/>
            <person name="Skaloud P."/>
            <person name="Haon M."/>
            <person name="Grisel S."/>
            <person name="Petersen M."/>
            <person name="Berrin J.G."/>
            <person name="Delaux P.M."/>
            <person name="Dal Grande F."/>
            <person name="Keller J."/>
        </authorList>
    </citation>
    <scope>NUCLEOTIDE SEQUENCE [LARGE SCALE GENOMIC DNA]</scope>
    <source>
        <strain evidence="8 9">SAG 2145</strain>
    </source>
</reference>
<keyword evidence="5" id="KW-0472">Membrane</keyword>
<dbReference type="Proteomes" id="UP001438707">
    <property type="component" value="Unassembled WGS sequence"/>
</dbReference>
<protein>
    <recommendedName>
        <fullName evidence="7">Lipid desaturase domain-containing protein</fullName>
    </recommendedName>
</protein>
<comment type="similarity">
    <text evidence="2">Belongs to the fatty acid desaturase CarF family.</text>
</comment>
<organism evidence="8 9">
    <name type="scientific">Apatococcus lobatus</name>
    <dbReference type="NCBI Taxonomy" id="904363"/>
    <lineage>
        <taxon>Eukaryota</taxon>
        <taxon>Viridiplantae</taxon>
        <taxon>Chlorophyta</taxon>
        <taxon>core chlorophytes</taxon>
        <taxon>Trebouxiophyceae</taxon>
        <taxon>Chlorellales</taxon>
        <taxon>Chlorellaceae</taxon>
        <taxon>Apatococcus</taxon>
    </lineage>
</organism>
<gene>
    <name evidence="8" type="ORF">WJX74_006522</name>
</gene>
<evidence type="ECO:0000259" key="7">
    <source>
        <dbReference type="Pfam" id="PF10520"/>
    </source>
</evidence>
<evidence type="ECO:0000256" key="1">
    <source>
        <dbReference type="ARBA" id="ARBA00004141"/>
    </source>
</evidence>
<proteinExistence type="inferred from homology"/>
<dbReference type="PANTHER" id="PTHR48231">
    <property type="entry name" value="TMEM189_B_DMAIN DOMAIN-CONTAINING PROTEIN"/>
    <property type="match status" value="1"/>
</dbReference>
<evidence type="ECO:0000313" key="8">
    <source>
        <dbReference type="EMBL" id="KAK9826025.1"/>
    </source>
</evidence>
<accession>A0AAW1QXM0</accession>
<dbReference type="EMBL" id="JALJOS010000022">
    <property type="protein sequence ID" value="KAK9826025.1"/>
    <property type="molecule type" value="Genomic_DNA"/>
</dbReference>
<feature type="region of interest" description="Disordered" evidence="6">
    <location>
        <begin position="12"/>
        <end position="62"/>
    </location>
</feature>
<dbReference type="GO" id="GO:0016020">
    <property type="term" value="C:membrane"/>
    <property type="evidence" value="ECO:0007669"/>
    <property type="project" value="UniProtKB-SubCell"/>
</dbReference>
<feature type="compositionally biased region" description="Polar residues" evidence="6">
    <location>
        <begin position="39"/>
        <end position="50"/>
    </location>
</feature>
<dbReference type="PANTHER" id="PTHR48231:SF1">
    <property type="entry name" value="OS08G0187900 PROTEIN"/>
    <property type="match status" value="1"/>
</dbReference>
<keyword evidence="4" id="KW-1133">Transmembrane helix</keyword>
<dbReference type="InterPro" id="IPR019547">
    <property type="entry name" value="Lipid_desat"/>
</dbReference>
<keyword evidence="9" id="KW-1185">Reference proteome</keyword>
<evidence type="ECO:0000313" key="9">
    <source>
        <dbReference type="Proteomes" id="UP001438707"/>
    </source>
</evidence>
<comment type="caution">
    <text evidence="8">The sequence shown here is derived from an EMBL/GenBank/DDBJ whole genome shotgun (WGS) entry which is preliminary data.</text>
</comment>
<keyword evidence="3" id="KW-0812">Transmembrane</keyword>
<comment type="subcellular location">
    <subcellularLocation>
        <location evidence="1">Membrane</location>
        <topology evidence="1">Multi-pass membrane protein</topology>
    </subcellularLocation>
</comment>
<name>A0AAW1QXM0_9CHLO</name>
<evidence type="ECO:0000256" key="2">
    <source>
        <dbReference type="ARBA" id="ARBA00007620"/>
    </source>
</evidence>
<evidence type="ECO:0000256" key="4">
    <source>
        <dbReference type="ARBA" id="ARBA00022989"/>
    </source>
</evidence>
<feature type="domain" description="Lipid desaturase" evidence="7">
    <location>
        <begin position="104"/>
        <end position="137"/>
    </location>
</feature>
<evidence type="ECO:0000256" key="3">
    <source>
        <dbReference type="ARBA" id="ARBA00022692"/>
    </source>
</evidence>